<sequence>MNVSIVTSSSSLPQLVEGSFFHSEELFRMMELTPGMWPCMAVVCDDNGRVVSNMLACVRRRKSIFPLYILSQGRIYGEGNYRSEITEPEKTPLFALMLDAAMKFMRRKHCFYIEVSDTSRKMFGYRNFRRLNFFPIPWMQIHNSLHSKAPEERLSDKTTHRIQRSYKDGIITREATGTNEIHKLYRLFRAYFRFRKQRFIPDEKMFLLLGESSNGHIYVTVYKDRIIGGSVVVDSQTDSMLWFDVSRKKSHPILHPHLLTVWHAIKETYQRGQDHIHFLNVGLPFRHNRYRDFILRFGGKPVSSYRWFHFSFAPLNKLLSWIYRV</sequence>
<dbReference type="RefSeq" id="WP_006952678.1">
    <property type="nucleotide sequence ID" value="NZ_JH594522.1"/>
</dbReference>
<evidence type="ECO:0000313" key="3">
    <source>
        <dbReference type="Proteomes" id="UP000016023"/>
    </source>
</evidence>
<dbReference type="Proteomes" id="UP000016023">
    <property type="component" value="Unassembled WGS sequence"/>
</dbReference>
<protein>
    <recommendedName>
        <fullName evidence="1">BioF2-like acetyltransferase domain-containing protein</fullName>
    </recommendedName>
</protein>
<keyword evidence="3" id="KW-1185">Reference proteome</keyword>
<dbReference type="InterPro" id="IPR038740">
    <property type="entry name" value="BioF2-like_GNAT_dom"/>
</dbReference>
<dbReference type="EMBL" id="AGWK01000036">
    <property type="protein sequence ID" value="EHO69612.1"/>
    <property type="molecule type" value="Genomic_DNA"/>
</dbReference>
<evidence type="ECO:0000313" key="2">
    <source>
        <dbReference type="EMBL" id="EHO69612.1"/>
    </source>
</evidence>
<name>H1Q314_9BACT</name>
<dbReference type="InterPro" id="IPR016181">
    <property type="entry name" value="Acyl_CoA_acyltransferase"/>
</dbReference>
<dbReference type="eggNOG" id="COG2348">
    <property type="taxonomic scope" value="Bacteria"/>
</dbReference>
<feature type="domain" description="BioF2-like acetyltransferase" evidence="1">
    <location>
        <begin position="173"/>
        <end position="279"/>
    </location>
</feature>
<reference evidence="2 3" key="1">
    <citation type="submission" date="2011-12" db="EMBL/GenBank/DDBJ databases">
        <title>The Genome Sequence of Prevotella micans F0438.</title>
        <authorList>
            <consortium name="The Broad Institute Genome Sequencing Platform"/>
            <person name="Earl A."/>
            <person name="Ward D."/>
            <person name="Feldgarden M."/>
            <person name="Gevers D."/>
            <person name="Izard J."/>
            <person name="Baranova O.V."/>
            <person name="Blanton J.M."/>
            <person name="Wade W.G."/>
            <person name="Dewhirst F.E."/>
            <person name="Young S.K."/>
            <person name="Zeng Q."/>
            <person name="Gargeya S."/>
            <person name="Fitzgerald M."/>
            <person name="Haas B."/>
            <person name="Abouelleil A."/>
            <person name="Alvarado L."/>
            <person name="Arachchi H.M."/>
            <person name="Berlin A."/>
            <person name="Chapman S.B."/>
            <person name="Gearin G."/>
            <person name="Goldberg J."/>
            <person name="Griggs A."/>
            <person name="Gujja S."/>
            <person name="Hansen M."/>
            <person name="Heiman D."/>
            <person name="Howarth C."/>
            <person name="Larimer J."/>
            <person name="Lui A."/>
            <person name="MacDonald P.J.P."/>
            <person name="McCowen C."/>
            <person name="Montmayeur A."/>
            <person name="Murphy C."/>
            <person name="Neiman D."/>
            <person name="Pearson M."/>
            <person name="Priest M."/>
            <person name="Roberts A."/>
            <person name="Saif S."/>
            <person name="Shea T."/>
            <person name="Sisk P."/>
            <person name="Stolte C."/>
            <person name="Sykes S."/>
            <person name="Wortman J."/>
            <person name="Nusbaum C."/>
            <person name="Birren B."/>
        </authorList>
    </citation>
    <scope>NUCLEOTIDE SEQUENCE [LARGE SCALE GENOMIC DNA]</scope>
    <source>
        <strain evidence="2 3">F0438</strain>
    </source>
</reference>
<accession>H1Q314</accession>
<proteinExistence type="predicted"/>
<dbReference type="Gene3D" id="3.40.630.30">
    <property type="match status" value="1"/>
</dbReference>
<gene>
    <name evidence="2" type="ORF">HMPREF9140_01302</name>
</gene>
<dbReference type="HOGENOM" id="CLU_849057_0_0_10"/>
<dbReference type="SUPFAM" id="SSF55729">
    <property type="entry name" value="Acyl-CoA N-acyltransferases (Nat)"/>
    <property type="match status" value="1"/>
</dbReference>
<comment type="caution">
    <text evidence="2">The sequence shown here is derived from an EMBL/GenBank/DDBJ whole genome shotgun (WGS) entry which is preliminary data.</text>
</comment>
<dbReference type="AlphaFoldDB" id="H1Q314"/>
<organism evidence="2 3">
    <name type="scientific">Prevotella micans F0438</name>
    <dbReference type="NCBI Taxonomy" id="883158"/>
    <lineage>
        <taxon>Bacteria</taxon>
        <taxon>Pseudomonadati</taxon>
        <taxon>Bacteroidota</taxon>
        <taxon>Bacteroidia</taxon>
        <taxon>Bacteroidales</taxon>
        <taxon>Prevotellaceae</taxon>
        <taxon>Prevotella</taxon>
    </lineage>
</organism>
<dbReference type="Pfam" id="PF13480">
    <property type="entry name" value="Acetyltransf_6"/>
    <property type="match status" value="1"/>
</dbReference>
<dbReference type="STRING" id="883158.HMPREF9140_01302"/>
<evidence type="ECO:0000259" key="1">
    <source>
        <dbReference type="Pfam" id="PF13480"/>
    </source>
</evidence>
<dbReference type="PATRIC" id="fig|883158.3.peg.1307"/>